<dbReference type="PRINTS" id="PR00131">
    <property type="entry name" value="GLHYDRLASE1"/>
</dbReference>
<evidence type="ECO:0000256" key="12">
    <source>
        <dbReference type="RuleBase" id="RU361175"/>
    </source>
</evidence>
<gene>
    <name evidence="13" type="ORF">FKG94_25935</name>
</gene>
<dbReference type="GO" id="GO:0005829">
    <property type="term" value="C:cytosol"/>
    <property type="evidence" value="ECO:0007669"/>
    <property type="project" value="TreeGrafter"/>
</dbReference>
<comment type="caution">
    <text evidence="13">The sequence shown here is derived from an EMBL/GenBank/DDBJ whole genome shotgun (WGS) entry which is preliminary data.</text>
</comment>
<dbReference type="PROSITE" id="PS00653">
    <property type="entry name" value="GLYCOSYL_HYDROL_F1_2"/>
    <property type="match status" value="1"/>
</dbReference>
<feature type="binding site" evidence="10">
    <location>
        <position position="409"/>
    </location>
    <ligand>
        <name>substrate</name>
    </ligand>
</feature>
<keyword evidence="4 12" id="KW-0378">Hydrolase</keyword>
<evidence type="ECO:0000256" key="5">
    <source>
        <dbReference type="ARBA" id="ARBA00023001"/>
    </source>
</evidence>
<dbReference type="InterPro" id="IPR018120">
    <property type="entry name" value="Glyco_hydro_1_AS"/>
</dbReference>
<keyword evidence="8" id="KW-0624">Polysaccharide degradation</keyword>
<dbReference type="EMBL" id="VHSG01000036">
    <property type="protein sequence ID" value="TQV67237.1"/>
    <property type="molecule type" value="Genomic_DNA"/>
</dbReference>
<dbReference type="InterPro" id="IPR033132">
    <property type="entry name" value="GH_1_N_CS"/>
</dbReference>
<feature type="active site" description="Proton donor" evidence="9">
    <location>
        <position position="167"/>
    </location>
</feature>
<protein>
    <recommendedName>
        <fullName evidence="3 12">Beta-glucosidase</fullName>
        <ecNumber evidence="3 12">3.2.1.21</ecNumber>
    </recommendedName>
</protein>
<feature type="binding site" evidence="10">
    <location>
        <position position="20"/>
    </location>
    <ligand>
        <name>substrate</name>
    </ligand>
</feature>
<dbReference type="SUPFAM" id="SSF51445">
    <property type="entry name" value="(Trans)glycosidases"/>
    <property type="match status" value="1"/>
</dbReference>
<organism evidence="13 14">
    <name type="scientific">Exilibacterium tricleocarpae</name>
    <dbReference type="NCBI Taxonomy" id="2591008"/>
    <lineage>
        <taxon>Bacteria</taxon>
        <taxon>Pseudomonadati</taxon>
        <taxon>Pseudomonadota</taxon>
        <taxon>Gammaproteobacteria</taxon>
        <taxon>Cellvibrionales</taxon>
        <taxon>Cellvibrionaceae</taxon>
        <taxon>Exilibacterium</taxon>
    </lineage>
</organism>
<reference evidence="13 14" key="1">
    <citation type="submission" date="2019-06" db="EMBL/GenBank/DDBJ databases">
        <title>Whole genome sequence for Cellvibrionaceae sp. R142.</title>
        <authorList>
            <person name="Wang G."/>
        </authorList>
    </citation>
    <scope>NUCLEOTIDE SEQUENCE [LARGE SCALE GENOMIC DNA]</scope>
    <source>
        <strain evidence="13 14">R142</strain>
    </source>
</reference>
<feature type="active site" description="Nucleophile" evidence="9 11">
    <location>
        <position position="363"/>
    </location>
</feature>
<keyword evidence="7 12" id="KW-0326">Glycosidase</keyword>
<dbReference type="PANTHER" id="PTHR10353:SF36">
    <property type="entry name" value="LP05116P"/>
    <property type="match status" value="1"/>
</dbReference>
<evidence type="ECO:0000256" key="8">
    <source>
        <dbReference type="ARBA" id="ARBA00023326"/>
    </source>
</evidence>
<dbReference type="FunFam" id="3.20.20.80:FF:000004">
    <property type="entry name" value="Beta-glucosidase 6-phospho-beta-glucosidase"/>
    <property type="match status" value="1"/>
</dbReference>
<evidence type="ECO:0000256" key="6">
    <source>
        <dbReference type="ARBA" id="ARBA00023277"/>
    </source>
</evidence>
<keyword evidence="14" id="KW-1185">Reference proteome</keyword>
<dbReference type="GO" id="GO:0008422">
    <property type="term" value="F:beta-glucosidase activity"/>
    <property type="evidence" value="ECO:0007669"/>
    <property type="project" value="UniProtKB-EC"/>
</dbReference>
<evidence type="ECO:0000256" key="7">
    <source>
        <dbReference type="ARBA" id="ARBA00023295"/>
    </source>
</evidence>
<evidence type="ECO:0000256" key="3">
    <source>
        <dbReference type="ARBA" id="ARBA00012744"/>
    </source>
</evidence>
<comment type="catalytic activity">
    <reaction evidence="1 12">
        <text>Hydrolysis of terminal, non-reducing beta-D-glucosyl residues with release of beta-D-glucose.</text>
        <dbReference type="EC" id="3.2.1.21"/>
    </reaction>
</comment>
<dbReference type="Pfam" id="PF00232">
    <property type="entry name" value="Glyco_hydro_1"/>
    <property type="match status" value="1"/>
</dbReference>
<dbReference type="PANTHER" id="PTHR10353">
    <property type="entry name" value="GLYCOSYL HYDROLASE"/>
    <property type="match status" value="1"/>
</dbReference>
<evidence type="ECO:0000256" key="4">
    <source>
        <dbReference type="ARBA" id="ARBA00022801"/>
    </source>
</evidence>
<dbReference type="GO" id="GO:0030245">
    <property type="term" value="P:cellulose catabolic process"/>
    <property type="evidence" value="ECO:0007669"/>
    <property type="project" value="UniProtKB-KW"/>
</dbReference>
<evidence type="ECO:0000313" key="14">
    <source>
        <dbReference type="Proteomes" id="UP000319732"/>
    </source>
</evidence>
<proteinExistence type="inferred from homology"/>
<feature type="binding site" evidence="10">
    <location>
        <position position="295"/>
    </location>
    <ligand>
        <name>substrate</name>
    </ligand>
</feature>
<name>A0A545SQK0_9GAMM</name>
<dbReference type="OrthoDB" id="9765195at2"/>
<evidence type="ECO:0000256" key="9">
    <source>
        <dbReference type="PIRSR" id="PIRSR617736-1"/>
    </source>
</evidence>
<evidence type="ECO:0000256" key="10">
    <source>
        <dbReference type="PIRSR" id="PIRSR617736-2"/>
    </source>
</evidence>
<dbReference type="Proteomes" id="UP000319732">
    <property type="component" value="Unassembled WGS sequence"/>
</dbReference>
<keyword evidence="6" id="KW-0119">Carbohydrate metabolism</keyword>
<dbReference type="NCBIfam" id="TIGR03356">
    <property type="entry name" value="BGL"/>
    <property type="match status" value="1"/>
</dbReference>
<dbReference type="Gene3D" id="3.20.20.80">
    <property type="entry name" value="Glycosidases"/>
    <property type="match status" value="1"/>
</dbReference>
<feature type="binding site" evidence="10">
    <location>
        <begin position="416"/>
        <end position="417"/>
    </location>
    <ligand>
        <name>substrate</name>
    </ligand>
</feature>
<evidence type="ECO:0000256" key="1">
    <source>
        <dbReference type="ARBA" id="ARBA00000448"/>
    </source>
</evidence>
<feature type="binding site" evidence="10">
    <location>
        <position position="166"/>
    </location>
    <ligand>
        <name>substrate</name>
    </ligand>
</feature>
<keyword evidence="5" id="KW-0136">Cellulose degradation</keyword>
<sequence>MKELKFGKDFIFGAATAAYQIEGAVNEGNRGPSIWDRFSHRKGKILNNHNGDIACDHYHRYPEDVALMRELGLTAYRFSLSWSRILPEGTGRVNAEGIDFYRRLADKLLEAGITPYATLFHWDMPLQLHRRYGGFLNRQAALDFAEYAAVVADALGDRIKHWITMNEPWEHSCLGHVIGVHAPGHRRPWTHMNVIHNQLLAHGLALEKIRQRRPDAQVGITLSLTPIHPHSDRDKDHLAAGIGNEFMNFITLDPLLKGHYPEDLCRRFGRFAPKIEPGDMTLISAANDFIGVNNYQREFARYTRLVPFLNTWIVGGTGVADGDFIKDGVQHTAMGWEVHPPAIYEVLKWLQDKYDNPRVLITENGAAFDDNLVEGRVNDPKRIAYLHAYLAQVKKAIDEGARIEGYFVWTLMDNFEWAVGYAKRFGLIHIDYATQQRTIKDSGYWYRDLIRLNQQMD</sequence>
<evidence type="ECO:0000313" key="13">
    <source>
        <dbReference type="EMBL" id="TQV67237.1"/>
    </source>
</evidence>
<evidence type="ECO:0000256" key="11">
    <source>
        <dbReference type="PROSITE-ProRule" id="PRU10055"/>
    </source>
</evidence>
<comment type="similarity">
    <text evidence="2 12">Belongs to the glycosyl hydrolase 1 family.</text>
</comment>
<evidence type="ECO:0000256" key="2">
    <source>
        <dbReference type="ARBA" id="ARBA00010838"/>
    </source>
</evidence>
<dbReference type="EC" id="3.2.1.21" evidence="3 12"/>
<dbReference type="AlphaFoldDB" id="A0A545SQK0"/>
<feature type="binding site" evidence="10">
    <location>
        <position position="121"/>
    </location>
    <ligand>
        <name>substrate</name>
    </ligand>
</feature>
<dbReference type="InterPro" id="IPR017736">
    <property type="entry name" value="Glyco_hydro_1_beta-glucosidase"/>
</dbReference>
<accession>A0A545SQK0</accession>
<dbReference type="RefSeq" id="WP_142929862.1">
    <property type="nucleotide sequence ID" value="NZ_ML660112.1"/>
</dbReference>
<dbReference type="PROSITE" id="PS00572">
    <property type="entry name" value="GLYCOSYL_HYDROL_F1_1"/>
    <property type="match status" value="1"/>
</dbReference>
<dbReference type="InterPro" id="IPR017853">
    <property type="entry name" value="GH"/>
</dbReference>
<dbReference type="InterPro" id="IPR001360">
    <property type="entry name" value="Glyco_hydro_1"/>
</dbReference>